<dbReference type="InterPro" id="IPR018101">
    <property type="entry name" value="Transl_elong_Ts_CS"/>
</dbReference>
<dbReference type="FunFam" id="1.10.8.10:FF:000001">
    <property type="entry name" value="Elongation factor Ts"/>
    <property type="match status" value="1"/>
</dbReference>
<dbReference type="NCBIfam" id="TIGR00116">
    <property type="entry name" value="tsf"/>
    <property type="match status" value="1"/>
</dbReference>
<reference evidence="10 11" key="2">
    <citation type="journal article" date="2020" name="MBio">
        <title>Isolation and Molecular Analysis of a Novel Neorickettsia Species That Causes Potomac Horse Fever.</title>
        <authorList>
            <person name="Teymournejad O."/>
            <person name="Lin M."/>
            <person name="Bekebrede H."/>
            <person name="Kamr A."/>
            <person name="Toribio R.E."/>
            <person name="Arroyo L.G."/>
            <person name="Baird J.D."/>
            <person name="Rikihisa Y."/>
        </authorList>
    </citation>
    <scope>NUCLEOTIDE SEQUENCE [LARGE SCALE GENOMIC DNA]</scope>
    <source>
        <strain evidence="10 11">Fin17</strain>
    </source>
</reference>
<proteinExistence type="inferred from homology"/>
<reference evidence="10 11" key="1">
    <citation type="journal article" date="2020" name="MBio">
        <title>Erratum for Teymournejad et al., 'Isolation and Molecular Analysis of a Novel Neorickettsia Species That Causes Potomac Horse Fever'.</title>
        <authorList>
            <person name="Teymournejad O."/>
            <person name="Lin M."/>
            <person name="Bekebrede H."/>
            <person name="Kamr A."/>
            <person name="Toribio R.E."/>
            <person name="Arroyo L.G."/>
            <person name="Baird J.D."/>
            <person name="Rikihisa Y."/>
        </authorList>
    </citation>
    <scope>NUCLEOTIDE SEQUENCE [LARGE SCALE GENOMIC DNA]</scope>
    <source>
        <strain evidence="10 11">Fin17</strain>
    </source>
</reference>
<dbReference type="EMBL" id="CP047224">
    <property type="protein sequence ID" value="QHD65522.1"/>
    <property type="molecule type" value="Genomic_DNA"/>
</dbReference>
<dbReference type="GO" id="GO:0003746">
    <property type="term" value="F:translation elongation factor activity"/>
    <property type="evidence" value="ECO:0007669"/>
    <property type="project" value="UniProtKB-UniRule"/>
</dbReference>
<evidence type="ECO:0000256" key="5">
    <source>
        <dbReference type="ARBA" id="ARBA00022917"/>
    </source>
</evidence>
<dbReference type="AlphaFoldDB" id="A0A6P1GB71"/>
<dbReference type="InterPro" id="IPR036402">
    <property type="entry name" value="EF-Ts_dimer_sf"/>
</dbReference>
<dbReference type="Proteomes" id="UP000464912">
    <property type="component" value="Chromosome"/>
</dbReference>
<keyword evidence="3 6" id="KW-0963">Cytoplasm</keyword>
<feature type="region of interest" description="Involved in Mg(2+) ion dislocation from EF-Tu" evidence="6">
    <location>
        <begin position="80"/>
        <end position="83"/>
    </location>
</feature>
<dbReference type="SUPFAM" id="SSF54713">
    <property type="entry name" value="Elongation factor Ts (EF-Ts), dimerisation domain"/>
    <property type="match status" value="1"/>
</dbReference>
<feature type="domain" description="Translation elongation factor EFTs/EF1B dimerisation" evidence="9">
    <location>
        <begin position="71"/>
        <end position="280"/>
    </location>
</feature>
<dbReference type="PROSITE" id="PS01127">
    <property type="entry name" value="EF_TS_2"/>
    <property type="match status" value="1"/>
</dbReference>
<evidence type="ECO:0000256" key="8">
    <source>
        <dbReference type="RuleBase" id="RU000643"/>
    </source>
</evidence>
<comment type="similarity">
    <text evidence="1 6 7">Belongs to the EF-Ts family.</text>
</comment>
<evidence type="ECO:0000313" key="10">
    <source>
        <dbReference type="EMBL" id="QHD65522.1"/>
    </source>
</evidence>
<evidence type="ECO:0000259" key="9">
    <source>
        <dbReference type="Pfam" id="PF00889"/>
    </source>
</evidence>
<dbReference type="Gene3D" id="1.10.8.10">
    <property type="entry name" value="DNA helicase RuvA subunit, C-terminal domain"/>
    <property type="match status" value="1"/>
</dbReference>
<protein>
    <recommendedName>
        <fullName evidence="2 6">Elongation factor Ts</fullName>
        <shortName evidence="6">EF-Ts</shortName>
    </recommendedName>
</protein>
<dbReference type="GO" id="GO:0005737">
    <property type="term" value="C:cytoplasm"/>
    <property type="evidence" value="ECO:0007669"/>
    <property type="project" value="UniProtKB-SubCell"/>
</dbReference>
<comment type="subcellular location">
    <subcellularLocation>
        <location evidence="6 8">Cytoplasm</location>
    </subcellularLocation>
</comment>
<dbReference type="SUPFAM" id="SSF46934">
    <property type="entry name" value="UBA-like"/>
    <property type="match status" value="1"/>
</dbReference>
<sequence length="290" mass="31340">MGKISLEDLKSLSKETSAGLVHCKQALTEAQGDLVKAKEILKELGHAVSAKKADRGARDGVVGALSSGKFGIMLEMNCETDFVARNEKFQQFAQSVLEAACAAKAKSVDECLDVLLPGGQKVRDAIVEQIAVFRENIILSRCVAYEVPQNGLLGVYVHNKYVENLGKIGVAVALASEADPSFLSSVAKDIAIQVMSECPQAIDVAGIPAELLESEKQKYNVEVEGKPASIAEKIVAGKVSKFYKKVVLLEQPLFSDPERSVRQYISDKEMESSTKISVVWYEVFVLGDAG</sequence>
<dbReference type="Gene3D" id="3.30.479.20">
    <property type="entry name" value="Elongation factor Ts, dimerisation domain"/>
    <property type="match status" value="2"/>
</dbReference>
<keyword evidence="4 6" id="KW-0251">Elongation factor</keyword>
<accession>A0A6P1GB71</accession>
<dbReference type="KEGG" id="nef:GP480_03850"/>
<evidence type="ECO:0000256" key="7">
    <source>
        <dbReference type="RuleBase" id="RU000642"/>
    </source>
</evidence>
<evidence type="ECO:0000256" key="3">
    <source>
        <dbReference type="ARBA" id="ARBA00022490"/>
    </source>
</evidence>
<name>A0A6P1GB71_9RICK</name>
<keyword evidence="5 6" id="KW-0648">Protein biosynthesis</keyword>
<dbReference type="Pfam" id="PF00889">
    <property type="entry name" value="EF_TS"/>
    <property type="match status" value="1"/>
</dbReference>
<dbReference type="Gene3D" id="1.10.286.20">
    <property type="match status" value="1"/>
</dbReference>
<dbReference type="PANTHER" id="PTHR11741:SF0">
    <property type="entry name" value="ELONGATION FACTOR TS, MITOCHONDRIAL"/>
    <property type="match status" value="1"/>
</dbReference>
<evidence type="ECO:0000313" key="11">
    <source>
        <dbReference type="Proteomes" id="UP000464912"/>
    </source>
</evidence>
<dbReference type="InterPro" id="IPR009060">
    <property type="entry name" value="UBA-like_sf"/>
</dbReference>
<dbReference type="RefSeq" id="WP_160095999.1">
    <property type="nucleotide sequence ID" value="NZ_CP047224.1"/>
</dbReference>
<dbReference type="PANTHER" id="PTHR11741">
    <property type="entry name" value="ELONGATION FACTOR TS"/>
    <property type="match status" value="1"/>
</dbReference>
<keyword evidence="11" id="KW-1185">Reference proteome</keyword>
<evidence type="ECO:0000256" key="4">
    <source>
        <dbReference type="ARBA" id="ARBA00022768"/>
    </source>
</evidence>
<evidence type="ECO:0000256" key="2">
    <source>
        <dbReference type="ARBA" id="ARBA00016956"/>
    </source>
</evidence>
<organism evidence="10 11">
    <name type="scientific">Neorickettsia findlayensis</name>
    <dbReference type="NCBI Taxonomy" id="2686014"/>
    <lineage>
        <taxon>Bacteria</taxon>
        <taxon>Pseudomonadati</taxon>
        <taxon>Pseudomonadota</taxon>
        <taxon>Alphaproteobacteria</taxon>
        <taxon>Rickettsiales</taxon>
        <taxon>Anaplasmataceae</taxon>
        <taxon>Neorickettsia</taxon>
    </lineage>
</organism>
<evidence type="ECO:0000256" key="1">
    <source>
        <dbReference type="ARBA" id="ARBA00005532"/>
    </source>
</evidence>
<dbReference type="HAMAP" id="MF_00050">
    <property type="entry name" value="EF_Ts"/>
    <property type="match status" value="1"/>
</dbReference>
<evidence type="ECO:0000256" key="6">
    <source>
        <dbReference type="HAMAP-Rule" id="MF_00050"/>
    </source>
</evidence>
<dbReference type="InterPro" id="IPR014039">
    <property type="entry name" value="Transl_elong_EFTs/EF1B_dimer"/>
</dbReference>
<comment type="function">
    <text evidence="6 7">Associates with the EF-Tu.GDP complex and induces the exchange of GDP to GTP. It remains bound to the aminoacyl-tRNA.EF-Tu.GTP complex up to the GTP hydrolysis stage on the ribosome.</text>
</comment>
<gene>
    <name evidence="6 10" type="primary">tsf</name>
    <name evidence="10" type="ORF">GP480_03850</name>
</gene>
<dbReference type="InterPro" id="IPR001816">
    <property type="entry name" value="Transl_elong_EFTs/EF1B"/>
</dbReference>